<dbReference type="PANTHER" id="PTHR42928:SF5">
    <property type="entry name" value="BLR1237 PROTEIN"/>
    <property type="match status" value="1"/>
</dbReference>
<dbReference type="PROSITE" id="PS51257">
    <property type="entry name" value="PROKAR_LIPOPROTEIN"/>
    <property type="match status" value="1"/>
</dbReference>
<evidence type="ECO:0000313" key="4">
    <source>
        <dbReference type="Proteomes" id="UP001144256"/>
    </source>
</evidence>
<dbReference type="InterPro" id="IPR005064">
    <property type="entry name" value="BUG"/>
</dbReference>
<reference evidence="3" key="1">
    <citation type="submission" date="2022-06" db="EMBL/GenBank/DDBJ databases">
        <title>Vallitalea longa sp. nov., an anaerobic bacterium isolated from marine sediment.</title>
        <authorList>
            <person name="Hirano S."/>
            <person name="Terahara T."/>
            <person name="Mori K."/>
            <person name="Hamada M."/>
            <person name="Matsumoto R."/>
            <person name="Kobayashi T."/>
        </authorList>
    </citation>
    <scope>NUCLEOTIDE SEQUENCE</scope>
    <source>
        <strain evidence="3">SH18-1</strain>
    </source>
</reference>
<dbReference type="Pfam" id="PF03401">
    <property type="entry name" value="TctC"/>
    <property type="match status" value="1"/>
</dbReference>
<dbReference type="Gene3D" id="3.40.190.10">
    <property type="entry name" value="Periplasmic binding protein-like II"/>
    <property type="match status" value="1"/>
</dbReference>
<dbReference type="RefSeq" id="WP_281815281.1">
    <property type="nucleotide sequence ID" value="NZ_BRLB01000005.1"/>
</dbReference>
<dbReference type="SUPFAM" id="SSF53850">
    <property type="entry name" value="Periplasmic binding protein-like II"/>
    <property type="match status" value="1"/>
</dbReference>
<evidence type="ECO:0000256" key="2">
    <source>
        <dbReference type="SAM" id="SignalP"/>
    </source>
</evidence>
<dbReference type="AlphaFoldDB" id="A0A9W5YEE3"/>
<keyword evidence="2" id="KW-0732">Signal</keyword>
<proteinExistence type="inferred from homology"/>
<dbReference type="InterPro" id="IPR042100">
    <property type="entry name" value="Bug_dom1"/>
</dbReference>
<dbReference type="PIRSF" id="PIRSF017082">
    <property type="entry name" value="YflP"/>
    <property type="match status" value="1"/>
</dbReference>
<dbReference type="EMBL" id="BRLB01000005">
    <property type="protein sequence ID" value="GKX29683.1"/>
    <property type="molecule type" value="Genomic_DNA"/>
</dbReference>
<evidence type="ECO:0000256" key="1">
    <source>
        <dbReference type="ARBA" id="ARBA00006987"/>
    </source>
</evidence>
<organism evidence="3 4">
    <name type="scientific">Vallitalea longa</name>
    <dbReference type="NCBI Taxonomy" id="2936439"/>
    <lineage>
        <taxon>Bacteria</taxon>
        <taxon>Bacillati</taxon>
        <taxon>Bacillota</taxon>
        <taxon>Clostridia</taxon>
        <taxon>Lachnospirales</taxon>
        <taxon>Vallitaleaceae</taxon>
        <taxon>Vallitalea</taxon>
    </lineage>
</organism>
<gene>
    <name evidence="3" type="ORF">SH1V18_21630</name>
</gene>
<accession>A0A9W5YEE3</accession>
<dbReference type="PANTHER" id="PTHR42928">
    <property type="entry name" value="TRICARBOXYLATE-BINDING PROTEIN"/>
    <property type="match status" value="1"/>
</dbReference>
<sequence length="334" mass="35795">MKKIISIFTLICCILSFTACSSKEESVDTKVDDTTKEEGVDFPTKAIEIVVPFSAGGGTDTVARALAESAKNEFDESVVVVNKTGGGGAVGMSEGANAKADGHIVTMITVELTTLPNLGVATFTYEDYKPVLQINADPATLTVKADAPWDTLDEFIEYAKEHPGEIKIGNSGVGAIWHLAAVGIENETDTKFNHVPFDGAAPATVALLGGHIDAVTVSPAEVLPHVKNGELKVLGVLSDERIEELSEVKTFKEQGHDLSIGTWRGLGVPKDTPDEVVDILKEGFMNAANNEDFKEVLNNLGLGYKVEDNEVFGETIKADQELFKELIEKFGLNN</sequence>
<name>A0A9W5YEE3_9FIRM</name>
<dbReference type="Gene3D" id="3.40.190.150">
    <property type="entry name" value="Bordetella uptake gene, domain 1"/>
    <property type="match status" value="1"/>
</dbReference>
<feature type="chain" id="PRO_5040972496" evidence="2">
    <location>
        <begin position="22"/>
        <end position="334"/>
    </location>
</feature>
<dbReference type="CDD" id="cd07012">
    <property type="entry name" value="PBP2_Bug_TTT"/>
    <property type="match status" value="1"/>
</dbReference>
<protein>
    <submittedName>
        <fullName evidence="3">ABC transporter substrate-binding protein</fullName>
    </submittedName>
</protein>
<dbReference type="Proteomes" id="UP001144256">
    <property type="component" value="Unassembled WGS sequence"/>
</dbReference>
<feature type="signal peptide" evidence="2">
    <location>
        <begin position="1"/>
        <end position="21"/>
    </location>
</feature>
<comment type="caution">
    <text evidence="3">The sequence shown here is derived from an EMBL/GenBank/DDBJ whole genome shotgun (WGS) entry which is preliminary data.</text>
</comment>
<keyword evidence="4" id="KW-1185">Reference proteome</keyword>
<comment type="similarity">
    <text evidence="1">Belongs to the UPF0065 (bug) family.</text>
</comment>
<evidence type="ECO:0000313" key="3">
    <source>
        <dbReference type="EMBL" id="GKX29683.1"/>
    </source>
</evidence>